<accession>A0AAD8UZN5</accession>
<dbReference type="EMBL" id="JAUUTY010000857">
    <property type="protein sequence ID" value="KAK1573837.1"/>
    <property type="molecule type" value="Genomic_DNA"/>
</dbReference>
<evidence type="ECO:0000256" key="1">
    <source>
        <dbReference type="SAM" id="MobiDB-lite"/>
    </source>
</evidence>
<keyword evidence="3" id="KW-1185">Reference proteome</keyword>
<organism evidence="2 3">
    <name type="scientific">Lolium multiflorum</name>
    <name type="common">Italian ryegrass</name>
    <name type="synonym">Lolium perenne subsp. multiflorum</name>
    <dbReference type="NCBI Taxonomy" id="4521"/>
    <lineage>
        <taxon>Eukaryota</taxon>
        <taxon>Viridiplantae</taxon>
        <taxon>Streptophyta</taxon>
        <taxon>Embryophyta</taxon>
        <taxon>Tracheophyta</taxon>
        <taxon>Spermatophyta</taxon>
        <taxon>Magnoliopsida</taxon>
        <taxon>Liliopsida</taxon>
        <taxon>Poales</taxon>
        <taxon>Poaceae</taxon>
        <taxon>BOP clade</taxon>
        <taxon>Pooideae</taxon>
        <taxon>Poodae</taxon>
        <taxon>Poeae</taxon>
        <taxon>Poeae Chloroplast Group 2 (Poeae type)</taxon>
        <taxon>Loliodinae</taxon>
        <taxon>Loliinae</taxon>
        <taxon>Lolium</taxon>
    </lineage>
</organism>
<evidence type="ECO:0000313" key="2">
    <source>
        <dbReference type="EMBL" id="KAK1573837.1"/>
    </source>
</evidence>
<dbReference type="AlphaFoldDB" id="A0AAD8UZN5"/>
<name>A0AAD8UZN5_LOLMU</name>
<reference evidence="2" key="1">
    <citation type="submission" date="2023-07" db="EMBL/GenBank/DDBJ databases">
        <title>A chromosome-level genome assembly of Lolium multiflorum.</title>
        <authorList>
            <person name="Chen Y."/>
            <person name="Copetti D."/>
            <person name="Kolliker R."/>
            <person name="Studer B."/>
        </authorList>
    </citation>
    <scope>NUCLEOTIDE SEQUENCE</scope>
    <source>
        <strain evidence="2">02402/16</strain>
        <tissue evidence="2">Leaf</tissue>
    </source>
</reference>
<comment type="caution">
    <text evidence="2">The sequence shown here is derived from an EMBL/GenBank/DDBJ whole genome shotgun (WGS) entry which is preliminary data.</text>
</comment>
<proteinExistence type="predicted"/>
<sequence>MPGSPAKAAANPNRAGRGSPRAVEARRRSAAPPTPQRRRASAPPTPPRRGRGHYSAAAGAWTPLPLRDRRPKPTRGPCIPNAAALHLQRRAIHACIPNAAALGRRLSTPNAAAVHPTRTPPSGTPLLKRGRGTCTTLLKPDYL</sequence>
<dbReference type="Proteomes" id="UP001231189">
    <property type="component" value="Unassembled WGS sequence"/>
</dbReference>
<feature type="region of interest" description="Disordered" evidence="1">
    <location>
        <begin position="1"/>
        <end position="77"/>
    </location>
</feature>
<protein>
    <submittedName>
        <fullName evidence="2">Uncharacterized protein</fullName>
    </submittedName>
</protein>
<gene>
    <name evidence="2" type="ORF">QYE76_059247</name>
</gene>
<evidence type="ECO:0000313" key="3">
    <source>
        <dbReference type="Proteomes" id="UP001231189"/>
    </source>
</evidence>